<evidence type="ECO:0000313" key="2">
    <source>
        <dbReference type="EMBL" id="MBH0228922.1"/>
    </source>
</evidence>
<protein>
    <submittedName>
        <fullName evidence="2">GNAT family N-acetyltransferase</fullName>
    </submittedName>
</protein>
<dbReference type="PANTHER" id="PTHR43415:SF4">
    <property type="entry name" value="N-ACETYLTRANSFERASE DOMAIN-CONTAINING PROTEIN"/>
    <property type="match status" value="1"/>
</dbReference>
<gene>
    <name evidence="2" type="ORF">H0267_01740</name>
</gene>
<proteinExistence type="predicted"/>
<sequence>MARTENSTFIKGENMTLRSIEEKDIKPLWRLIYGKKEGPPEWKKWDAPYYPLEPHTIESYRSHENARKERLKDGEPDSRLLLEVEGEVIGTITYYWEHKPSLWLEVGIGIYNPAYWNGGYGTEALTLWIDHLFNSLPIARVGLTTWSKNERMMKVGEKLGMKLEGRMRKCRIYEGEYYDSIRLGILREEWNQRKQKAISSK</sequence>
<reference evidence="2 3" key="1">
    <citation type="journal article" date="2005" name="Int. J. Syst. Evol. Microbiol.">
        <title>Halobacillus yeomjeoni sp. nov., isolated from a marine solar saltern in Korea.</title>
        <authorList>
            <person name="Yoon J.H."/>
            <person name="Kang S.J."/>
            <person name="Lee C.H."/>
            <person name="Oh H.W."/>
            <person name="Oh T.K."/>
        </authorList>
    </citation>
    <scope>NUCLEOTIDE SEQUENCE [LARGE SCALE GENOMIC DNA]</scope>
    <source>
        <strain evidence="2 3">KCTC 3957</strain>
    </source>
</reference>
<evidence type="ECO:0000313" key="3">
    <source>
        <dbReference type="Proteomes" id="UP000614490"/>
    </source>
</evidence>
<dbReference type="Pfam" id="PF13302">
    <property type="entry name" value="Acetyltransf_3"/>
    <property type="match status" value="1"/>
</dbReference>
<name>A0A931HST0_9BACI</name>
<dbReference type="AlphaFoldDB" id="A0A931HST0"/>
<dbReference type="CDD" id="cd04301">
    <property type="entry name" value="NAT_SF"/>
    <property type="match status" value="1"/>
</dbReference>
<organism evidence="2 3">
    <name type="scientific">Halobacillus yeomjeoni</name>
    <dbReference type="NCBI Taxonomy" id="311194"/>
    <lineage>
        <taxon>Bacteria</taxon>
        <taxon>Bacillati</taxon>
        <taxon>Bacillota</taxon>
        <taxon>Bacilli</taxon>
        <taxon>Bacillales</taxon>
        <taxon>Bacillaceae</taxon>
        <taxon>Halobacillus</taxon>
    </lineage>
</organism>
<comment type="caution">
    <text evidence="2">The sequence shown here is derived from an EMBL/GenBank/DDBJ whole genome shotgun (WGS) entry which is preliminary data.</text>
</comment>
<accession>A0A931HST0</accession>
<dbReference type="InterPro" id="IPR016181">
    <property type="entry name" value="Acyl_CoA_acyltransferase"/>
</dbReference>
<feature type="domain" description="N-acetyltransferase" evidence="1">
    <location>
        <begin position="15"/>
        <end position="184"/>
    </location>
</feature>
<dbReference type="SUPFAM" id="SSF55729">
    <property type="entry name" value="Acyl-CoA N-acyltransferases (Nat)"/>
    <property type="match status" value="1"/>
</dbReference>
<dbReference type="PROSITE" id="PS51186">
    <property type="entry name" value="GNAT"/>
    <property type="match status" value="1"/>
</dbReference>
<dbReference type="Proteomes" id="UP000614490">
    <property type="component" value="Unassembled WGS sequence"/>
</dbReference>
<dbReference type="EMBL" id="JADZSC010000001">
    <property type="protein sequence ID" value="MBH0228922.1"/>
    <property type="molecule type" value="Genomic_DNA"/>
</dbReference>
<dbReference type="PANTHER" id="PTHR43415">
    <property type="entry name" value="SPERMIDINE N(1)-ACETYLTRANSFERASE"/>
    <property type="match status" value="1"/>
</dbReference>
<evidence type="ECO:0000259" key="1">
    <source>
        <dbReference type="PROSITE" id="PS51186"/>
    </source>
</evidence>
<dbReference type="Gene3D" id="3.40.630.30">
    <property type="match status" value="1"/>
</dbReference>
<dbReference type="GO" id="GO:0016747">
    <property type="term" value="F:acyltransferase activity, transferring groups other than amino-acyl groups"/>
    <property type="evidence" value="ECO:0007669"/>
    <property type="project" value="InterPro"/>
</dbReference>
<keyword evidence="3" id="KW-1185">Reference proteome</keyword>
<dbReference type="InterPro" id="IPR000182">
    <property type="entry name" value="GNAT_dom"/>
</dbReference>
<dbReference type="RefSeq" id="WP_197315563.1">
    <property type="nucleotide sequence ID" value="NZ_JADZSC010000001.1"/>
</dbReference>